<dbReference type="STRING" id="1121927.GOHSU_02_01640"/>
<dbReference type="Pfam" id="PF00561">
    <property type="entry name" value="Abhydrolase_1"/>
    <property type="match status" value="1"/>
</dbReference>
<sequence length="303" mass="33032">MEQRSGVARAGDLEVVYDEFGDRQAPPVLLIMGLGAQMVYWREDFCRRIADDGYRVIRFDNRDVGLTSKLDGVRVGGPPLPLRLGQTFLGRPVSGAPYTLLDMASDARAVLDHLDVERAHIVGASMGGMITQVFAAEHADRTSTATVIMSSNNQAFLPPPGPQQLRALISPPPRGADRERLIAHRAKVGRIIGSPVHPASWEQSLAHSAEYFDRNYYPAGFLRQFAAIQGTGSLVGYNKRTTAPTLVLHGTHDRLMRPSGAKAIARAVPGARLTMVDGMAHDLPEPLWDEIVTALTGHFAQRP</sequence>
<evidence type="ECO:0000259" key="1">
    <source>
        <dbReference type="Pfam" id="PF00561"/>
    </source>
</evidence>
<evidence type="ECO:0000313" key="3">
    <source>
        <dbReference type="Proteomes" id="UP000053405"/>
    </source>
</evidence>
<dbReference type="OrthoDB" id="8957634at2"/>
<dbReference type="GO" id="GO:0004806">
    <property type="term" value="F:triacylglycerol lipase activity"/>
    <property type="evidence" value="ECO:0007669"/>
    <property type="project" value="TreeGrafter"/>
</dbReference>
<dbReference type="GO" id="GO:0046503">
    <property type="term" value="P:glycerolipid catabolic process"/>
    <property type="evidence" value="ECO:0007669"/>
    <property type="project" value="TreeGrafter"/>
</dbReference>
<dbReference type="eggNOG" id="COG2267">
    <property type="taxonomic scope" value="Bacteria"/>
</dbReference>
<proteinExistence type="predicted"/>
<protein>
    <submittedName>
        <fullName evidence="2">Putative esterase</fullName>
    </submittedName>
</protein>
<dbReference type="Proteomes" id="UP000053405">
    <property type="component" value="Unassembled WGS sequence"/>
</dbReference>
<accession>L7L7N5</accession>
<organism evidence="2 3">
    <name type="scientific">Gordonia hirsuta DSM 44140 = NBRC 16056</name>
    <dbReference type="NCBI Taxonomy" id="1121927"/>
    <lineage>
        <taxon>Bacteria</taxon>
        <taxon>Bacillati</taxon>
        <taxon>Actinomycetota</taxon>
        <taxon>Actinomycetes</taxon>
        <taxon>Mycobacteriales</taxon>
        <taxon>Gordoniaceae</taxon>
        <taxon>Gordonia</taxon>
    </lineage>
</organism>
<dbReference type="InterPro" id="IPR000073">
    <property type="entry name" value="AB_hydrolase_1"/>
</dbReference>
<dbReference type="PANTHER" id="PTHR43433:SF5">
    <property type="entry name" value="AB HYDROLASE-1 DOMAIN-CONTAINING PROTEIN"/>
    <property type="match status" value="1"/>
</dbReference>
<dbReference type="AlphaFoldDB" id="L7L7N5"/>
<dbReference type="RefSeq" id="WP_005935361.1">
    <property type="nucleotide sequence ID" value="NZ_ATVK01000040.1"/>
</dbReference>
<dbReference type="InterPro" id="IPR029058">
    <property type="entry name" value="AB_hydrolase_fold"/>
</dbReference>
<feature type="domain" description="AB hydrolase-1" evidence="1">
    <location>
        <begin position="26"/>
        <end position="282"/>
    </location>
</feature>
<name>L7L7N5_9ACTN</name>
<keyword evidence="3" id="KW-1185">Reference proteome</keyword>
<reference evidence="2 3" key="1">
    <citation type="submission" date="2012-12" db="EMBL/GenBank/DDBJ databases">
        <title>Whole genome shotgun sequence of Gordonia hirsuta NBRC 16056.</title>
        <authorList>
            <person name="Isaki-Nakamura S."/>
            <person name="Hosoyama A."/>
            <person name="Tsuchikane K."/>
            <person name="Katsumata H."/>
            <person name="Baba S."/>
            <person name="Yamazaki S."/>
            <person name="Fujita N."/>
        </authorList>
    </citation>
    <scope>NUCLEOTIDE SEQUENCE [LARGE SCALE GENOMIC DNA]</scope>
    <source>
        <strain evidence="2 3">NBRC 16056</strain>
    </source>
</reference>
<dbReference type="InterPro" id="IPR050471">
    <property type="entry name" value="AB_hydrolase"/>
</dbReference>
<dbReference type="PANTHER" id="PTHR43433">
    <property type="entry name" value="HYDROLASE, ALPHA/BETA FOLD FAMILY PROTEIN"/>
    <property type="match status" value="1"/>
</dbReference>
<comment type="caution">
    <text evidence="2">The sequence shown here is derived from an EMBL/GenBank/DDBJ whole genome shotgun (WGS) entry which is preliminary data.</text>
</comment>
<dbReference type="SUPFAM" id="SSF53474">
    <property type="entry name" value="alpha/beta-Hydrolases"/>
    <property type="match status" value="1"/>
</dbReference>
<evidence type="ECO:0000313" key="2">
    <source>
        <dbReference type="EMBL" id="GAC56018.1"/>
    </source>
</evidence>
<dbReference type="EMBL" id="BANT01000002">
    <property type="protein sequence ID" value="GAC56018.1"/>
    <property type="molecule type" value="Genomic_DNA"/>
</dbReference>
<dbReference type="Gene3D" id="3.40.50.1820">
    <property type="entry name" value="alpha/beta hydrolase"/>
    <property type="match status" value="1"/>
</dbReference>
<gene>
    <name evidence="2" type="ORF">GOHSU_02_01640</name>
</gene>